<dbReference type="AlphaFoldDB" id="A0A0G1GMF5"/>
<organism evidence="1 2">
    <name type="scientific">Candidatus Gottesmanbacteria bacterium GW2011_GWB1_44_11c</name>
    <dbReference type="NCBI Taxonomy" id="1618447"/>
    <lineage>
        <taxon>Bacteria</taxon>
        <taxon>Candidatus Gottesmaniibacteriota</taxon>
    </lineage>
</organism>
<dbReference type="InterPro" id="IPR036412">
    <property type="entry name" value="HAD-like_sf"/>
</dbReference>
<dbReference type="SFLD" id="SFLDS00003">
    <property type="entry name" value="Haloacid_Dehalogenase"/>
    <property type="match status" value="1"/>
</dbReference>
<dbReference type="GO" id="GO:0006281">
    <property type="term" value="P:DNA repair"/>
    <property type="evidence" value="ECO:0007669"/>
    <property type="project" value="TreeGrafter"/>
</dbReference>
<comment type="caution">
    <text evidence="1">The sequence shown here is derived from an EMBL/GenBank/DDBJ whole genome shotgun (WGS) entry which is preliminary data.</text>
</comment>
<dbReference type="SFLD" id="SFLDG01129">
    <property type="entry name" value="C1.5:_HAD__Beta-PGM__Phosphata"/>
    <property type="match status" value="1"/>
</dbReference>
<sequence length="212" mass="24501">MIKTIIFDFDGTIADTFQSAIEIINSLANKYGFKKFENEEIKRLRSKSMRDILKELHISLFKLPAAINDFTTLAQKTMLSQHPIEKMPQLLNKINSKGYDLYIITSNSVENVSIFLNKHNLTFVKHIYSDKSLFGKHIVISRFLKKFQIKKENAIYVGDEIRDIEAAHKSEIKIISVTWGFNSEEILNHHSPDYLVTQPKQISDVLEKINSL</sequence>
<name>A0A0G1GMF5_9BACT</name>
<dbReference type="NCBIfam" id="TIGR01549">
    <property type="entry name" value="HAD-SF-IA-v1"/>
    <property type="match status" value="1"/>
</dbReference>
<reference evidence="1 2" key="1">
    <citation type="journal article" date="2015" name="Nature">
        <title>rRNA introns, odd ribosomes, and small enigmatic genomes across a large radiation of phyla.</title>
        <authorList>
            <person name="Brown C.T."/>
            <person name="Hug L.A."/>
            <person name="Thomas B.C."/>
            <person name="Sharon I."/>
            <person name="Castelle C.J."/>
            <person name="Singh A."/>
            <person name="Wilkins M.J."/>
            <person name="Williams K.H."/>
            <person name="Banfield J.F."/>
        </authorList>
    </citation>
    <scope>NUCLEOTIDE SEQUENCE [LARGE SCALE GENOMIC DNA]</scope>
</reference>
<dbReference type="InterPro" id="IPR050155">
    <property type="entry name" value="HAD-like_hydrolase_sf"/>
</dbReference>
<evidence type="ECO:0000313" key="2">
    <source>
        <dbReference type="Proteomes" id="UP000034617"/>
    </source>
</evidence>
<dbReference type="Proteomes" id="UP000034617">
    <property type="component" value="Unassembled WGS sequence"/>
</dbReference>
<accession>A0A0G1GMF5</accession>
<dbReference type="InterPro" id="IPR006439">
    <property type="entry name" value="HAD-SF_hydro_IA"/>
</dbReference>
<proteinExistence type="predicted"/>
<dbReference type="Pfam" id="PF13419">
    <property type="entry name" value="HAD_2"/>
    <property type="match status" value="1"/>
</dbReference>
<dbReference type="Gene3D" id="1.10.150.240">
    <property type="entry name" value="Putative phosphatase, domain 2"/>
    <property type="match status" value="1"/>
</dbReference>
<dbReference type="Gene3D" id="3.40.50.1000">
    <property type="entry name" value="HAD superfamily/HAD-like"/>
    <property type="match status" value="1"/>
</dbReference>
<dbReference type="SUPFAM" id="SSF56784">
    <property type="entry name" value="HAD-like"/>
    <property type="match status" value="1"/>
</dbReference>
<dbReference type="InterPro" id="IPR041492">
    <property type="entry name" value="HAD_2"/>
</dbReference>
<dbReference type="PANTHER" id="PTHR43434">
    <property type="entry name" value="PHOSPHOGLYCOLATE PHOSPHATASE"/>
    <property type="match status" value="1"/>
</dbReference>
<protein>
    <submittedName>
        <fullName evidence="1">Phosphoglycolate phosphatase</fullName>
    </submittedName>
</protein>
<dbReference type="EMBL" id="LCHM01000044">
    <property type="protein sequence ID" value="KKT36111.1"/>
    <property type="molecule type" value="Genomic_DNA"/>
</dbReference>
<dbReference type="InterPro" id="IPR023214">
    <property type="entry name" value="HAD_sf"/>
</dbReference>
<evidence type="ECO:0000313" key="1">
    <source>
        <dbReference type="EMBL" id="KKT36111.1"/>
    </source>
</evidence>
<dbReference type="GO" id="GO:0008967">
    <property type="term" value="F:phosphoglycolate phosphatase activity"/>
    <property type="evidence" value="ECO:0007669"/>
    <property type="project" value="TreeGrafter"/>
</dbReference>
<dbReference type="PANTHER" id="PTHR43434:SF13">
    <property type="entry name" value="PHOSPHOGLYCOLATE PHOSPHATASE"/>
    <property type="match status" value="1"/>
</dbReference>
<gene>
    <name evidence="1" type="ORF">UW22_C0044G0006</name>
</gene>
<dbReference type="InterPro" id="IPR023198">
    <property type="entry name" value="PGP-like_dom2"/>
</dbReference>
<dbReference type="GO" id="GO:0005829">
    <property type="term" value="C:cytosol"/>
    <property type="evidence" value="ECO:0007669"/>
    <property type="project" value="TreeGrafter"/>
</dbReference>